<accession>A0ACD0NRB5</accession>
<sequence length="2155" mass="232715">MASYFIPSFLSGWELPNFSANAISAGLQKRILSFLLRRSLGHLVQGGQLDLDQIDAGIGSGKLEIKDLHLDSQAVNGLIRDLPVELAEGVVGRIAIQLPWPNLWSGELSFSVSDIDLRLNLRKIQPSEEPFSTPSLDPHDLSASLASVTNEALHGDEEGRDLERSIHESIGGVAEEEEVETGSMISSMVESLLARLKISVTNFKVTLTHHSVVELRFKELFIESDIKKTTTVENLAATSEPASEQAPSSETVSVSTAEAVRTAIVKGLEVWMQAPVEKRSGSRSRSSSSSSYASSDGSPSRLEMSQAIGDIRDSLSGRSMRGSFASQSSASMYESAIDDSDADDGVGDGEDGGVRARQPSEPCRSDGVAPEAEVQMEMIFNIGQEPLEIRLRTKKEKRISDPLADGQPGNVDPHPKSARTSIHLSVELGVISLMIHPAQACSLLKLVDELADGQSSHQEPEKRTTPPAAPKFKDMTALARVKAFHAIVAYEEPSHLAREDRIKYHQSIPSFWARPARIHPHIGHLRLRLDTIKASYKSQRSSSSMRADDATPGIELDITDIALYECLPPSLLLASDVVQAAQISPLLLFDHNLPSHGSDSVPASTGTRSTPQKAGAQAKAGLAFHSAKIDVIDWRIASQPPLHQTTAKSQDSEARRHSPSPASGPYIKTTYGERGWKVRPKHRRASSSTSESRDDLPVAAHVSLKMGGGRSKRVEGLPSKACVSLAPMHVFLDVSTVTRALPFLELLGSQVAALKGTGSNGEGEGDLAASTASTIAASVRDGFGTLRHISLLDELGGKEEAKPLEVNLRCGLVRLELRVDSSSSACSGDLSRKESVTKKQIGLDLRSGILVLEVKDAEADFGRTTPKEAHGPARVVQFERSMLASRSMRKADLEEDVGKVSAQEVCLYWKGVQASRAVAFAKISSLEDEDALMGPFNPPLLPRVAIFKRLLPDNTSANFADCRVPSLHLSLSKEVIDGLQLMADDLTQWSASLEDLTMDESDGIGGNDGLKILGSRFFGSRAGFSILSGSSDSTETVRRATSSPSFSLAVSEAKVKLSVPRKAMAKTKSGASAEAANSDPWDLELNASELHAFLDPKHAPNSSLVNVSVMKVGLDEKTGRGSNRKLADILSRTMDPGLTRTVLPMISLHFISVTEPGTSYRESRIEATLRNFTLAPREDLTMIDDLKSFAKSPDGAFEHVEPNEVTRLSLKIRDGSLLVATERDDATAALALGEFSLKAKLMSHAPRTAVKLALAEINLFLIEKVPDKAGNPFYSREDPRVPRSAAEHWDAKDFVRVVALRECKGSVTFNTLTRPDVDVRITKLKVKMIACADTLGVAGNLASAFSPKPGTGGDDGEDDVFEPEATRLNEEGNPSSASELSSSPERDLLSSVDENAFRSAPPMSSVADLIEDDLPSHPSYLGASPVVSPRIVESVLGEEEFFGGESVASLSVESPMDRNILSSNENVTIRLLDPRGIRPMPNYFSDPDLRPTSDNLFPSSASSVRVRVQDMDFSLRLHAGYDWASTRTAVEEEAKRVRRRLQKIKQLLAEGQTPDDSVEAATSNLLDSVHMVLPTDAAEMDPTEMLKAMDDELGGDQSEVGSSSDTGTWQPLPTLGRSGGSTGLSGQKRTKKSKLQRSRKSMIDINLKGMEVEFDSCDPEQESLLVSRVAVTAKSFEIIDNVKTSTWRTFLTEMVPEGPSVKKDAAARMLRVEIRNVRSGEQEGDELKKREEEVRVRAKISPLRLHVDQDALDFVKKFFAFKPPGAAQIPRAPETGSGPAPLPFIQYAEVYPIRLKLDYKPKRVNYNLLREGKTIELMNFFHFDGAEMTLRHVTLRGISGWPRLFDTLNDIWTPDVKANQIADILSGVAPIRSLVNVGAGVADLVLLPIEQWQRDGNVLRGVRKGAGSFAKSTALEAVRLGARLATGTQVILEQAEHILGGRMDQTLRAEAISSPIPRSPNNTAPTPTTPPILRLSKTSRGRSSGGRGWHEGEGGWHDEEDEEDGDVYEPGDLISKYADQPRDMREALSQAYKGLSRGLTSAAQTILAVPMEVYEGSSSSSLSSNDAVGGMGDGGSKTAGEKGDEGGGAGGTAVDVAKPVIKAVPIAVIRGAKGATEAFAKTLMGVQAQLGDVVDGEEGKYKKRRAAAPRGRSMG</sequence>
<keyword evidence="2" id="KW-1185">Reference proteome</keyword>
<dbReference type="EMBL" id="KZ820232">
    <property type="protein sequence ID" value="PWN48294.1"/>
    <property type="molecule type" value="Genomic_DNA"/>
</dbReference>
<protein>
    <submittedName>
        <fullName evidence="1">Uncharacterized protein</fullName>
    </submittedName>
</protein>
<reference evidence="1 2" key="1">
    <citation type="journal article" date="2018" name="Mol. Biol. Evol.">
        <title>Broad Genomic Sampling Reveals a Smut Pathogenic Ancestry of the Fungal Clade Ustilaginomycotina.</title>
        <authorList>
            <person name="Kijpornyongpan T."/>
            <person name="Mondo S.J."/>
            <person name="Barry K."/>
            <person name="Sandor L."/>
            <person name="Lee J."/>
            <person name="Lipzen A."/>
            <person name="Pangilinan J."/>
            <person name="LaButti K."/>
            <person name="Hainaut M."/>
            <person name="Henrissat B."/>
            <person name="Grigoriev I.V."/>
            <person name="Spatafora J.W."/>
            <person name="Aime M.C."/>
        </authorList>
    </citation>
    <scope>NUCLEOTIDE SEQUENCE [LARGE SCALE GENOMIC DNA]</scope>
    <source>
        <strain evidence="1 2">SA 807</strain>
    </source>
</reference>
<organism evidence="1 2">
    <name type="scientific">Violaceomyces palustris</name>
    <dbReference type="NCBI Taxonomy" id="1673888"/>
    <lineage>
        <taxon>Eukaryota</taxon>
        <taxon>Fungi</taxon>
        <taxon>Dikarya</taxon>
        <taxon>Basidiomycota</taxon>
        <taxon>Ustilaginomycotina</taxon>
        <taxon>Ustilaginomycetes</taxon>
        <taxon>Violaceomycetales</taxon>
        <taxon>Violaceomycetaceae</taxon>
        <taxon>Violaceomyces</taxon>
    </lineage>
</organism>
<name>A0ACD0NRB5_9BASI</name>
<dbReference type="Proteomes" id="UP000245626">
    <property type="component" value="Unassembled WGS sequence"/>
</dbReference>
<evidence type="ECO:0000313" key="1">
    <source>
        <dbReference type="EMBL" id="PWN48294.1"/>
    </source>
</evidence>
<gene>
    <name evidence="1" type="ORF">IE53DRAFT_370745</name>
</gene>
<evidence type="ECO:0000313" key="2">
    <source>
        <dbReference type="Proteomes" id="UP000245626"/>
    </source>
</evidence>
<proteinExistence type="predicted"/>